<dbReference type="EMBL" id="CAJOBI010371554">
    <property type="protein sequence ID" value="CAF5229638.1"/>
    <property type="molecule type" value="Genomic_DNA"/>
</dbReference>
<dbReference type="Proteomes" id="UP000676336">
    <property type="component" value="Unassembled WGS sequence"/>
</dbReference>
<sequence>LDEDYHMSCSLNQHYRFECLSEKKCLSSIMIEDGMIDCLKGEDEIDEEHRNYETQPIFSMLCDSYQDMLSGLVGDGNETDETDCEPWVCDNLYT</sequence>
<gene>
    <name evidence="2" type="ORF">SMN809_LOCUS86558</name>
</gene>
<evidence type="ECO:0000313" key="2">
    <source>
        <dbReference type="EMBL" id="CAF5229638.1"/>
    </source>
</evidence>
<proteinExistence type="predicted"/>
<dbReference type="SUPFAM" id="SSF57424">
    <property type="entry name" value="LDL receptor-like module"/>
    <property type="match status" value="1"/>
</dbReference>
<evidence type="ECO:0000256" key="1">
    <source>
        <dbReference type="ARBA" id="ARBA00023157"/>
    </source>
</evidence>
<feature type="non-terminal residue" evidence="2">
    <location>
        <position position="1"/>
    </location>
</feature>
<protein>
    <submittedName>
        <fullName evidence="2">Uncharacterized protein</fullName>
    </submittedName>
</protein>
<organism evidence="2 3">
    <name type="scientific">Rotaria magnacalcarata</name>
    <dbReference type="NCBI Taxonomy" id="392030"/>
    <lineage>
        <taxon>Eukaryota</taxon>
        <taxon>Metazoa</taxon>
        <taxon>Spiralia</taxon>
        <taxon>Gnathifera</taxon>
        <taxon>Rotifera</taxon>
        <taxon>Eurotatoria</taxon>
        <taxon>Bdelloidea</taxon>
        <taxon>Philodinida</taxon>
        <taxon>Philodinidae</taxon>
        <taxon>Rotaria</taxon>
    </lineage>
</organism>
<accession>A0A8S3KDH2</accession>
<dbReference type="AlphaFoldDB" id="A0A8S3KDH2"/>
<reference evidence="2" key="1">
    <citation type="submission" date="2021-02" db="EMBL/GenBank/DDBJ databases">
        <authorList>
            <person name="Nowell W R."/>
        </authorList>
    </citation>
    <scope>NUCLEOTIDE SEQUENCE</scope>
</reference>
<keyword evidence="1" id="KW-1015">Disulfide bond</keyword>
<name>A0A8S3KDH2_9BILA</name>
<dbReference type="Gene3D" id="4.10.400.10">
    <property type="entry name" value="Low-density Lipoprotein Receptor"/>
    <property type="match status" value="1"/>
</dbReference>
<evidence type="ECO:0000313" key="3">
    <source>
        <dbReference type="Proteomes" id="UP000676336"/>
    </source>
</evidence>
<comment type="caution">
    <text evidence="2">The sequence shown here is derived from an EMBL/GenBank/DDBJ whole genome shotgun (WGS) entry which is preliminary data.</text>
</comment>
<dbReference type="InterPro" id="IPR036055">
    <property type="entry name" value="LDL_receptor-like_sf"/>
</dbReference>